<sequence>MECQCVIVAGVVSRDAAHMAHMALSEDMVAMSHLTHMALGSGIRGTVCESRLNA</sequence>
<proteinExistence type="predicted"/>
<dbReference type="AlphaFoldDB" id="F8PRQ2"/>
<evidence type="ECO:0000313" key="1">
    <source>
        <dbReference type="EMBL" id="EGO00622.1"/>
    </source>
</evidence>
<evidence type="ECO:0000313" key="2">
    <source>
        <dbReference type="Proteomes" id="UP000008063"/>
    </source>
</evidence>
<protein>
    <submittedName>
        <fullName evidence="1">Uncharacterized protein</fullName>
    </submittedName>
</protein>
<dbReference type="InParanoid" id="F8PRQ2"/>
<organism evidence="2">
    <name type="scientific">Serpula lacrymans var. lacrymans (strain S7.3)</name>
    <name type="common">Dry rot fungus</name>
    <dbReference type="NCBI Taxonomy" id="936435"/>
    <lineage>
        <taxon>Eukaryota</taxon>
        <taxon>Fungi</taxon>
        <taxon>Dikarya</taxon>
        <taxon>Basidiomycota</taxon>
        <taxon>Agaricomycotina</taxon>
        <taxon>Agaricomycetes</taxon>
        <taxon>Agaricomycetidae</taxon>
        <taxon>Boletales</taxon>
        <taxon>Coniophorineae</taxon>
        <taxon>Serpulaceae</taxon>
        <taxon>Serpula</taxon>
    </lineage>
</organism>
<reference evidence="2" key="1">
    <citation type="journal article" date="2011" name="Science">
        <title>The plant cell wall-decomposing machinery underlies the functional diversity of forest fungi.</title>
        <authorList>
            <person name="Eastwood D.C."/>
            <person name="Floudas D."/>
            <person name="Binder M."/>
            <person name="Majcherczyk A."/>
            <person name="Schneider P."/>
            <person name="Aerts A."/>
            <person name="Asiegbu F.O."/>
            <person name="Baker S.E."/>
            <person name="Barry K."/>
            <person name="Bendiksby M."/>
            <person name="Blumentritt M."/>
            <person name="Coutinho P.M."/>
            <person name="Cullen D."/>
            <person name="de Vries R.P."/>
            <person name="Gathman A."/>
            <person name="Goodell B."/>
            <person name="Henrissat B."/>
            <person name="Ihrmark K."/>
            <person name="Kauserud H."/>
            <person name="Kohler A."/>
            <person name="LaButti K."/>
            <person name="Lapidus A."/>
            <person name="Lavin J.L."/>
            <person name="Lee Y.-H."/>
            <person name="Lindquist E."/>
            <person name="Lilly W."/>
            <person name="Lucas S."/>
            <person name="Morin E."/>
            <person name="Murat C."/>
            <person name="Oguiza J.A."/>
            <person name="Park J."/>
            <person name="Pisabarro A.G."/>
            <person name="Riley R."/>
            <person name="Rosling A."/>
            <person name="Salamov A."/>
            <person name="Schmidt O."/>
            <person name="Schmutz J."/>
            <person name="Skrede I."/>
            <person name="Stenlid J."/>
            <person name="Wiebenga A."/>
            <person name="Xie X."/>
            <person name="Kuees U."/>
            <person name="Hibbett D.S."/>
            <person name="Hoffmeister D."/>
            <person name="Hoegberg N."/>
            <person name="Martin F."/>
            <person name="Grigoriev I.V."/>
            <person name="Watkinson S.C."/>
        </authorList>
    </citation>
    <scope>NUCLEOTIDE SEQUENCE [LARGE SCALE GENOMIC DNA]</scope>
    <source>
        <strain evidence="2">strain S7.3</strain>
    </source>
</reference>
<dbReference type="Proteomes" id="UP000008063">
    <property type="component" value="Unassembled WGS sequence"/>
</dbReference>
<dbReference type="EMBL" id="GL945478">
    <property type="protein sequence ID" value="EGO00622.1"/>
    <property type="molecule type" value="Genomic_DNA"/>
</dbReference>
<accession>F8PRQ2</accession>
<name>F8PRQ2_SERL3</name>
<dbReference type="HOGENOM" id="CLU_3051851_0_0_1"/>
<gene>
    <name evidence="1" type="ORF">SERLA73DRAFT_178477</name>
</gene>
<keyword evidence="2" id="KW-1185">Reference proteome</keyword>